<dbReference type="PANTHER" id="PTHR30027">
    <property type="entry name" value="RIBOSOMAL RNA SMALL SUBUNIT METHYLTRANSFERASE E"/>
    <property type="match status" value="1"/>
</dbReference>
<dbReference type="EC" id="2.1.1.193" evidence="10"/>
<dbReference type="SUPFAM" id="SSF75217">
    <property type="entry name" value="alpha/beta knot"/>
    <property type="match status" value="1"/>
</dbReference>
<dbReference type="PIRSF" id="PIRSF015601">
    <property type="entry name" value="MTase_slr0722"/>
    <property type="match status" value="1"/>
</dbReference>
<evidence type="ECO:0000256" key="4">
    <source>
        <dbReference type="ARBA" id="ARBA00022552"/>
    </source>
</evidence>
<evidence type="ECO:0000256" key="10">
    <source>
        <dbReference type="PIRNR" id="PIRNR015601"/>
    </source>
</evidence>
<evidence type="ECO:0000256" key="1">
    <source>
        <dbReference type="ARBA" id="ARBA00004496"/>
    </source>
</evidence>
<dbReference type="Pfam" id="PF20260">
    <property type="entry name" value="PUA_4"/>
    <property type="match status" value="1"/>
</dbReference>
<dbReference type="NCBIfam" id="TIGR00046">
    <property type="entry name" value="RsmE family RNA methyltransferase"/>
    <property type="match status" value="1"/>
</dbReference>
<dbReference type="InterPro" id="IPR015947">
    <property type="entry name" value="PUA-like_sf"/>
</dbReference>
<dbReference type="InterPro" id="IPR046887">
    <property type="entry name" value="RsmE_PUA-like"/>
</dbReference>
<dbReference type="GO" id="GO:0070042">
    <property type="term" value="F:rRNA (uridine-N3-)-methyltransferase activity"/>
    <property type="evidence" value="ECO:0007669"/>
    <property type="project" value="TreeGrafter"/>
</dbReference>
<evidence type="ECO:0000256" key="8">
    <source>
        <dbReference type="ARBA" id="ARBA00025699"/>
    </source>
</evidence>
<dbReference type="Gene3D" id="3.40.1280.10">
    <property type="match status" value="1"/>
</dbReference>
<protein>
    <recommendedName>
        <fullName evidence="10">Ribosomal RNA small subunit methyltransferase E</fullName>
        <ecNumber evidence="10">2.1.1.193</ecNumber>
    </recommendedName>
</protein>
<dbReference type="RefSeq" id="WP_157476182.1">
    <property type="nucleotide sequence ID" value="NZ_CP046566.1"/>
</dbReference>
<evidence type="ECO:0000256" key="7">
    <source>
        <dbReference type="ARBA" id="ARBA00022691"/>
    </source>
</evidence>
<organism evidence="13 14">
    <name type="scientific">Phnomibacter ginsenosidimutans</name>
    <dbReference type="NCBI Taxonomy" id="2676868"/>
    <lineage>
        <taxon>Bacteria</taxon>
        <taxon>Pseudomonadati</taxon>
        <taxon>Bacteroidota</taxon>
        <taxon>Chitinophagia</taxon>
        <taxon>Chitinophagales</taxon>
        <taxon>Chitinophagaceae</taxon>
        <taxon>Phnomibacter</taxon>
    </lineage>
</organism>
<dbReference type="Gene3D" id="2.40.240.20">
    <property type="entry name" value="Hypothetical PUA domain-like, domain 1"/>
    <property type="match status" value="1"/>
</dbReference>
<evidence type="ECO:0000256" key="2">
    <source>
        <dbReference type="ARBA" id="ARBA00005528"/>
    </source>
</evidence>
<evidence type="ECO:0000313" key="13">
    <source>
        <dbReference type="EMBL" id="QGW26935.1"/>
    </source>
</evidence>
<dbReference type="KEGG" id="fls:GLV81_01415"/>
<reference evidence="13 14" key="1">
    <citation type="submission" date="2019-11" db="EMBL/GenBank/DDBJ databases">
        <authorList>
            <person name="Im W.T."/>
        </authorList>
    </citation>
    <scope>NUCLEOTIDE SEQUENCE [LARGE SCALE GENOMIC DNA]</scope>
    <source>
        <strain evidence="13 14">SB-02</strain>
    </source>
</reference>
<keyword evidence="14" id="KW-1185">Reference proteome</keyword>
<dbReference type="CDD" id="cd18084">
    <property type="entry name" value="RsmE-like"/>
    <property type="match status" value="1"/>
</dbReference>
<dbReference type="Proteomes" id="UP000426027">
    <property type="component" value="Chromosome"/>
</dbReference>
<gene>
    <name evidence="13" type="ORF">GLV81_01415</name>
</gene>
<feature type="domain" description="Ribosomal RNA small subunit methyltransferase E methyltransferase" evidence="11">
    <location>
        <begin position="77"/>
        <end position="235"/>
    </location>
</feature>
<comment type="subcellular location">
    <subcellularLocation>
        <location evidence="1 10">Cytoplasm</location>
    </subcellularLocation>
</comment>
<dbReference type="InterPro" id="IPR006700">
    <property type="entry name" value="RsmE"/>
</dbReference>
<dbReference type="SUPFAM" id="SSF88697">
    <property type="entry name" value="PUA domain-like"/>
    <property type="match status" value="1"/>
</dbReference>
<evidence type="ECO:0000313" key="14">
    <source>
        <dbReference type="Proteomes" id="UP000426027"/>
    </source>
</evidence>
<dbReference type="InterPro" id="IPR029028">
    <property type="entry name" value="Alpha/beta_knot_MTases"/>
</dbReference>
<feature type="domain" description="Ribosomal RNA small subunit methyltransferase E PUA-like" evidence="12">
    <location>
        <begin position="19"/>
        <end position="62"/>
    </location>
</feature>
<name>A0A6I6GEW3_9BACT</name>
<dbReference type="AlphaFoldDB" id="A0A6I6GEW3"/>
<keyword evidence="7 10" id="KW-0949">S-adenosyl-L-methionine</keyword>
<comment type="catalytic activity">
    <reaction evidence="9 10">
        <text>uridine(1498) in 16S rRNA + S-adenosyl-L-methionine = N(3)-methyluridine(1498) in 16S rRNA + S-adenosyl-L-homocysteine + H(+)</text>
        <dbReference type="Rhea" id="RHEA:42920"/>
        <dbReference type="Rhea" id="RHEA-COMP:10283"/>
        <dbReference type="Rhea" id="RHEA-COMP:10284"/>
        <dbReference type="ChEBI" id="CHEBI:15378"/>
        <dbReference type="ChEBI" id="CHEBI:57856"/>
        <dbReference type="ChEBI" id="CHEBI:59789"/>
        <dbReference type="ChEBI" id="CHEBI:65315"/>
        <dbReference type="ChEBI" id="CHEBI:74502"/>
        <dbReference type="EC" id="2.1.1.193"/>
    </reaction>
</comment>
<keyword evidence="4 10" id="KW-0698">rRNA processing</keyword>
<keyword evidence="6 10" id="KW-0808">Transferase</keyword>
<dbReference type="EMBL" id="CP046566">
    <property type="protein sequence ID" value="QGW26935.1"/>
    <property type="molecule type" value="Genomic_DNA"/>
</dbReference>
<keyword evidence="5 10" id="KW-0489">Methyltransferase</keyword>
<dbReference type="PANTHER" id="PTHR30027:SF3">
    <property type="entry name" value="16S RRNA (URACIL(1498)-N(3))-METHYLTRANSFERASE"/>
    <property type="match status" value="1"/>
</dbReference>
<dbReference type="Pfam" id="PF04452">
    <property type="entry name" value="Methyltrans_RNA"/>
    <property type="match status" value="1"/>
</dbReference>
<evidence type="ECO:0000259" key="12">
    <source>
        <dbReference type="Pfam" id="PF20260"/>
    </source>
</evidence>
<comment type="function">
    <text evidence="8 10">Specifically methylates the N3 position of the uracil ring of uridine 1498 (m3U1498) in 16S rRNA. Acts on the fully assembled 30S ribosomal subunit.</text>
</comment>
<evidence type="ECO:0000256" key="9">
    <source>
        <dbReference type="ARBA" id="ARBA00047944"/>
    </source>
</evidence>
<dbReference type="GO" id="GO:0070475">
    <property type="term" value="P:rRNA base methylation"/>
    <property type="evidence" value="ECO:0007669"/>
    <property type="project" value="TreeGrafter"/>
</dbReference>
<keyword evidence="3 10" id="KW-0963">Cytoplasm</keyword>
<dbReference type="InterPro" id="IPR029026">
    <property type="entry name" value="tRNA_m1G_MTases_N"/>
</dbReference>
<accession>A0A6I6GEW3</accession>
<comment type="similarity">
    <text evidence="2 10">Belongs to the RNA methyltransferase RsmE family.</text>
</comment>
<proteinExistence type="inferred from homology"/>
<evidence type="ECO:0000259" key="11">
    <source>
        <dbReference type="Pfam" id="PF04452"/>
    </source>
</evidence>
<evidence type="ECO:0000256" key="6">
    <source>
        <dbReference type="ARBA" id="ARBA00022679"/>
    </source>
</evidence>
<dbReference type="InterPro" id="IPR046886">
    <property type="entry name" value="RsmE_MTase_dom"/>
</dbReference>
<evidence type="ECO:0000256" key="5">
    <source>
        <dbReference type="ARBA" id="ARBA00022603"/>
    </source>
</evidence>
<dbReference type="GO" id="GO:0005737">
    <property type="term" value="C:cytoplasm"/>
    <property type="evidence" value="ECO:0007669"/>
    <property type="project" value="UniProtKB-SubCell"/>
</dbReference>
<sequence length="240" mass="26560">MEMPWFYLPALSSNGPVALDEAAAKHVQVLRMREGDALVLTNGTGLTGNATIQTLGKKQCMVNVLALQQQPRQVHRKVGMAISPLKNTARLEWFLEKATELGVAEIFPITCHRTVREHFRYERLNSICISAMLQSQQAWLPILHQPLTYEALMQQVAASEVDYHSKWIAHCADFEKHHLAHAVKPGMTDSLLLIGPEGDFTEAEIVQAIQQNFAAVSLGDTRLRTETAGVVGASLLCLLP</sequence>
<evidence type="ECO:0000256" key="3">
    <source>
        <dbReference type="ARBA" id="ARBA00022490"/>
    </source>
</evidence>